<evidence type="ECO:0000313" key="7">
    <source>
        <dbReference type="EMBL" id="WRT65062.1"/>
    </source>
</evidence>
<feature type="region of interest" description="Disordered" evidence="6">
    <location>
        <begin position="324"/>
        <end position="349"/>
    </location>
</feature>
<dbReference type="RefSeq" id="XP_062789802.1">
    <property type="nucleotide sequence ID" value="XM_062933751.1"/>
</dbReference>
<dbReference type="InterPro" id="IPR003120">
    <property type="entry name" value="Ste12"/>
</dbReference>
<dbReference type="EMBL" id="CP141882">
    <property type="protein sequence ID" value="WRT65062.1"/>
    <property type="molecule type" value="Genomic_DNA"/>
</dbReference>
<evidence type="ECO:0000256" key="3">
    <source>
        <dbReference type="ARBA" id="ARBA00023163"/>
    </source>
</evidence>
<keyword evidence="3" id="KW-0804">Transcription</keyword>
<comment type="similarity">
    <text evidence="5">Belongs to the STE12 transcription factor family.</text>
</comment>
<dbReference type="Proteomes" id="UP001329825">
    <property type="component" value="Chromosome 2"/>
</dbReference>
<dbReference type="Pfam" id="PF02200">
    <property type="entry name" value="STE"/>
    <property type="match status" value="1"/>
</dbReference>
<gene>
    <name evidence="7" type="ORF">IL334_002004</name>
</gene>
<proteinExistence type="inferred from homology"/>
<evidence type="ECO:0000313" key="8">
    <source>
        <dbReference type="Proteomes" id="UP001329825"/>
    </source>
</evidence>
<sequence>MSIAPIYSTADAGPISGLANSAVKRDCFEDSRDSSIAQLFREELYPLPPPNNLPPRPLNPTETARVDNLSRLQFFLATAPTQWSDPQPDLSPSLNKFSLPNGECVACVLWRGLFHITGTDIVRALAFRFEAFGRPVRATKKWEEGVFSDLRNLKPGTDAALEEPKSPLLEFLFRHGCIRTQKKQKVFYWFSVPHDRLFLDALERDLKREKAGQEPTSVVNGEPAMSFRYDPRISLYEQFAGKNPGLISSALPSLPSALRSTSAEQGLLGLGMDVQGIAASSLNIFETYTEPPVLSQQINEIVVPPALTPANDLRIFKTSILPGSSDYKQRRRSSRRPFSSTPQLSQQMDPAIAASVINSNDMVSLPRAWTSSPRITSTVGDLNGESFHSHIDIIVPVIECGSESYLP</sequence>
<accession>A0ABZ1CTG4</accession>
<dbReference type="PANTHER" id="PTHR47427:SF1">
    <property type="entry name" value="PROTEIN STE12"/>
    <property type="match status" value="1"/>
</dbReference>
<dbReference type="SMART" id="SM00424">
    <property type="entry name" value="STE"/>
    <property type="match status" value="1"/>
</dbReference>
<evidence type="ECO:0000256" key="4">
    <source>
        <dbReference type="ARBA" id="ARBA00023242"/>
    </source>
</evidence>
<dbReference type="PANTHER" id="PTHR47427">
    <property type="entry name" value="PROTEIN STE12"/>
    <property type="match status" value="1"/>
</dbReference>
<dbReference type="InterPro" id="IPR052127">
    <property type="entry name" value="STE12_transcription_factor"/>
</dbReference>
<evidence type="ECO:0000256" key="5">
    <source>
        <dbReference type="ARBA" id="ARBA00024345"/>
    </source>
</evidence>
<evidence type="ECO:0008006" key="9">
    <source>
        <dbReference type="Google" id="ProtNLM"/>
    </source>
</evidence>
<dbReference type="GeneID" id="87954135"/>
<keyword evidence="8" id="KW-1185">Reference proteome</keyword>
<keyword evidence="2" id="KW-0805">Transcription regulation</keyword>
<organism evidence="7 8">
    <name type="scientific">Kwoniella shivajii</name>
    <dbReference type="NCBI Taxonomy" id="564305"/>
    <lineage>
        <taxon>Eukaryota</taxon>
        <taxon>Fungi</taxon>
        <taxon>Dikarya</taxon>
        <taxon>Basidiomycota</taxon>
        <taxon>Agaricomycotina</taxon>
        <taxon>Tremellomycetes</taxon>
        <taxon>Tremellales</taxon>
        <taxon>Cryptococcaceae</taxon>
        <taxon>Kwoniella</taxon>
    </lineage>
</organism>
<protein>
    <recommendedName>
        <fullName evidence="9">STE12</fullName>
    </recommendedName>
</protein>
<reference evidence="7 8" key="1">
    <citation type="submission" date="2024-01" db="EMBL/GenBank/DDBJ databases">
        <title>Comparative genomics of Cryptococcus and Kwoniella reveals pathogenesis evolution and contrasting modes of karyotype evolution via chromosome fusion or intercentromeric recombination.</title>
        <authorList>
            <person name="Coelho M.A."/>
            <person name="David-Palma M."/>
            <person name="Shea T."/>
            <person name="Bowers K."/>
            <person name="McGinley-Smith S."/>
            <person name="Mohammad A.W."/>
            <person name="Gnirke A."/>
            <person name="Yurkov A.M."/>
            <person name="Nowrousian M."/>
            <person name="Sun S."/>
            <person name="Cuomo C.A."/>
            <person name="Heitman J."/>
        </authorList>
    </citation>
    <scope>NUCLEOTIDE SEQUENCE [LARGE SCALE GENOMIC DNA]</scope>
    <source>
        <strain evidence="7">CBS 11374</strain>
    </source>
</reference>
<evidence type="ECO:0000256" key="6">
    <source>
        <dbReference type="SAM" id="MobiDB-lite"/>
    </source>
</evidence>
<evidence type="ECO:0000256" key="1">
    <source>
        <dbReference type="ARBA" id="ARBA00004123"/>
    </source>
</evidence>
<keyword evidence="4" id="KW-0539">Nucleus</keyword>
<comment type="subcellular location">
    <subcellularLocation>
        <location evidence="1">Nucleus</location>
    </subcellularLocation>
</comment>
<evidence type="ECO:0000256" key="2">
    <source>
        <dbReference type="ARBA" id="ARBA00023015"/>
    </source>
</evidence>
<name>A0ABZ1CTG4_9TREE</name>